<dbReference type="Pfam" id="PF10783">
    <property type="entry name" value="DUF2599"/>
    <property type="match status" value="1"/>
</dbReference>
<evidence type="ECO:0000256" key="1">
    <source>
        <dbReference type="SAM" id="SignalP"/>
    </source>
</evidence>
<dbReference type="RefSeq" id="WP_308479342.1">
    <property type="nucleotide sequence ID" value="NZ_OY726397.1"/>
</dbReference>
<protein>
    <submittedName>
        <fullName evidence="2">DUF2599 domain-containing protein</fullName>
    </submittedName>
</protein>
<name>A0ABM9M285_9MYCO</name>
<evidence type="ECO:0000313" key="3">
    <source>
        <dbReference type="Proteomes" id="UP001190465"/>
    </source>
</evidence>
<feature type="chain" id="PRO_5047122113" evidence="1">
    <location>
        <begin position="24"/>
        <end position="140"/>
    </location>
</feature>
<gene>
    <name evidence="2" type="ORF">MU0053_004017</name>
</gene>
<organism evidence="2 3">
    <name type="scientific">[Mycobacterium] burgundiense</name>
    <dbReference type="NCBI Taxonomy" id="3064286"/>
    <lineage>
        <taxon>Bacteria</taxon>
        <taxon>Bacillati</taxon>
        <taxon>Actinomycetota</taxon>
        <taxon>Actinomycetes</taxon>
        <taxon>Mycobacteriales</taxon>
        <taxon>Mycobacteriaceae</taxon>
        <taxon>Mycolicibacterium</taxon>
    </lineage>
</organism>
<reference evidence="2 3" key="1">
    <citation type="submission" date="2023-08" db="EMBL/GenBank/DDBJ databases">
        <authorList>
            <person name="Folkvardsen B D."/>
            <person name="Norman A."/>
        </authorList>
    </citation>
    <scope>NUCLEOTIDE SEQUENCE [LARGE SCALE GENOMIC DNA]</scope>
    <source>
        <strain evidence="2 3">Mu0053</strain>
    </source>
</reference>
<proteinExistence type="predicted"/>
<dbReference type="Proteomes" id="UP001190465">
    <property type="component" value="Chromosome"/>
</dbReference>
<sequence length="140" mass="15077">MRLPLVTATLAVLSGLAMCPALATAGADEAAPTPALIEHAEWAQWGDLKSLRVYPTAVGRAEAGQLRNRAVGEAAWRQVLAAAPEADIPGMHEQFRCHWQLAEFAHPGKSSWNLEPWRPQVDPATMIETGCNPGGTQEPF</sequence>
<dbReference type="InterPro" id="IPR019719">
    <property type="entry name" value="DUF2599"/>
</dbReference>
<keyword evidence="3" id="KW-1185">Reference proteome</keyword>
<evidence type="ECO:0000313" key="2">
    <source>
        <dbReference type="EMBL" id="CAJ1508938.1"/>
    </source>
</evidence>
<dbReference type="EMBL" id="OY726397">
    <property type="protein sequence ID" value="CAJ1508938.1"/>
    <property type="molecule type" value="Genomic_DNA"/>
</dbReference>
<feature type="signal peptide" evidence="1">
    <location>
        <begin position="1"/>
        <end position="23"/>
    </location>
</feature>
<accession>A0ABM9M285</accession>
<keyword evidence="1" id="KW-0732">Signal</keyword>